<evidence type="ECO:0000256" key="2">
    <source>
        <dbReference type="SAM" id="SignalP"/>
    </source>
</evidence>
<dbReference type="EMBL" id="JAWJAV010000003">
    <property type="protein sequence ID" value="MDV2621136.1"/>
    <property type="molecule type" value="Genomic_DNA"/>
</dbReference>
<dbReference type="Proteomes" id="UP001280897">
    <property type="component" value="Unassembled WGS sequence"/>
</dbReference>
<feature type="signal peptide" evidence="2">
    <location>
        <begin position="1"/>
        <end position="18"/>
    </location>
</feature>
<accession>A0AAW8YH75</accession>
<reference evidence="3" key="1">
    <citation type="journal article" date="2023" name="PeerJ">
        <title>Selection and evaluation of lactic acid bacteria from chicken feces in Thailand as potential probiotics.</title>
        <authorList>
            <person name="Khurajog B."/>
            <person name="Disastra Y."/>
            <person name="Lawwyne L.D."/>
            <person name="Sirichokchatchawan W."/>
            <person name="Niyomtham W."/>
            <person name="Yindee J."/>
            <person name="Hampson D.J."/>
            <person name="Prapasarakul N."/>
        </authorList>
    </citation>
    <scope>NUCLEOTIDE SEQUENCE</scope>
    <source>
        <strain evidence="3">BF9</strain>
    </source>
</reference>
<comment type="caution">
    <text evidence="3">The sequence shown here is derived from an EMBL/GenBank/DDBJ whole genome shotgun (WGS) entry which is preliminary data.</text>
</comment>
<proteinExistence type="predicted"/>
<keyword evidence="2" id="KW-0732">Signal</keyword>
<feature type="compositionally biased region" description="Low complexity" evidence="1">
    <location>
        <begin position="62"/>
        <end position="102"/>
    </location>
</feature>
<reference evidence="3" key="2">
    <citation type="submission" date="2023-10" db="EMBL/GenBank/DDBJ databases">
        <authorList>
            <person name="Khurajog B."/>
        </authorList>
    </citation>
    <scope>NUCLEOTIDE SEQUENCE</scope>
    <source>
        <strain evidence="3">BF9</strain>
    </source>
</reference>
<feature type="chain" id="PRO_5043723620" description="Lipoprotein" evidence="2">
    <location>
        <begin position="19"/>
        <end position="193"/>
    </location>
</feature>
<name>A0AAW8YH75_PEDAC</name>
<feature type="region of interest" description="Disordered" evidence="1">
    <location>
        <begin position="19"/>
        <end position="125"/>
    </location>
</feature>
<evidence type="ECO:0000256" key="1">
    <source>
        <dbReference type="SAM" id="MobiDB-lite"/>
    </source>
</evidence>
<dbReference type="PROSITE" id="PS51257">
    <property type="entry name" value="PROKAR_LIPOPROTEIN"/>
    <property type="match status" value="1"/>
</dbReference>
<organism evidence="3 4">
    <name type="scientific">Pediococcus acidilactici</name>
    <dbReference type="NCBI Taxonomy" id="1254"/>
    <lineage>
        <taxon>Bacteria</taxon>
        <taxon>Bacillati</taxon>
        <taxon>Bacillota</taxon>
        <taxon>Bacilli</taxon>
        <taxon>Lactobacillales</taxon>
        <taxon>Lactobacillaceae</taxon>
        <taxon>Pediococcus</taxon>
        <taxon>Pediococcus acidilactici group</taxon>
    </lineage>
</organism>
<evidence type="ECO:0008006" key="5">
    <source>
        <dbReference type="Google" id="ProtNLM"/>
    </source>
</evidence>
<sequence length="193" mass="20104">MKKIASIAILAVLPLTLASCGNHSTSNSDTSSNSSKTEKVAKSSSKSSASKDAKSSSDDKATSSSASANSSKDSTNSNSSSNSNSASSSTSSVTDSSSSADNQMSRSDLTKAEKKNGNRPLADEKIQNEQAAVALLTEKYGNQNWKVAFSSIGKSSPIYFHITSPKHGSYYVYANGDVQSADGDLSNHQIVNK</sequence>
<protein>
    <recommendedName>
        <fullName evidence="5">Lipoprotein</fullName>
    </recommendedName>
</protein>
<dbReference type="AlphaFoldDB" id="A0AAW8YH75"/>
<feature type="compositionally biased region" description="Basic and acidic residues" evidence="1">
    <location>
        <begin position="49"/>
        <end position="61"/>
    </location>
</feature>
<feature type="compositionally biased region" description="Basic and acidic residues" evidence="1">
    <location>
        <begin position="108"/>
        <end position="125"/>
    </location>
</feature>
<dbReference type="RefSeq" id="WP_008842004.1">
    <property type="nucleotide sequence ID" value="NZ_CP066046.1"/>
</dbReference>
<gene>
    <name evidence="3" type="ORF">R0G89_05250</name>
</gene>
<evidence type="ECO:0000313" key="3">
    <source>
        <dbReference type="EMBL" id="MDV2621136.1"/>
    </source>
</evidence>
<feature type="compositionally biased region" description="Low complexity" evidence="1">
    <location>
        <begin position="24"/>
        <end position="35"/>
    </location>
</feature>
<evidence type="ECO:0000313" key="4">
    <source>
        <dbReference type="Proteomes" id="UP001280897"/>
    </source>
</evidence>